<accession>A0A3A4NTG3</accession>
<sequence>MKRTVSTDATAPKRSMIMNVVYPVYRAAGRLFGISGDSIDDFFIEKNNRLILQSRKKYPPQKMLLLFPHCLQDWECPHRINADIHNCHACGKCKIPELVRIGDRYKVPMRVVGGGSAARRAIIDTRPDFVLAVACERDMISGIRDSLPLPVLGILNERPNGPCKNTTVDVERVERTLALLVETNSGLSPTSEED</sequence>
<organism evidence="1 2">
    <name type="scientific">Abyssobacteria bacterium (strain SURF_5)</name>
    <dbReference type="NCBI Taxonomy" id="2093360"/>
    <lineage>
        <taxon>Bacteria</taxon>
        <taxon>Pseudomonadati</taxon>
        <taxon>Candidatus Hydrogenedentota</taxon>
        <taxon>Candidatus Abyssobacteria</taxon>
    </lineage>
</organism>
<dbReference type="PIRSF" id="PIRSF006594">
    <property type="entry name" value="UCP006594"/>
    <property type="match status" value="1"/>
</dbReference>
<evidence type="ECO:0000313" key="2">
    <source>
        <dbReference type="Proteomes" id="UP000265882"/>
    </source>
</evidence>
<comment type="caution">
    <text evidence="1">The sequence shown here is derived from an EMBL/GenBank/DDBJ whole genome shotgun (WGS) entry which is preliminary data.</text>
</comment>
<dbReference type="EMBL" id="QZKU01000059">
    <property type="protein sequence ID" value="RJP22322.1"/>
    <property type="molecule type" value="Genomic_DNA"/>
</dbReference>
<proteinExistence type="predicted"/>
<reference evidence="1 2" key="1">
    <citation type="journal article" date="2017" name="ISME J.">
        <title>Energy and carbon metabolisms in a deep terrestrial subsurface fluid microbial community.</title>
        <authorList>
            <person name="Momper L."/>
            <person name="Jungbluth S.P."/>
            <person name="Lee M.D."/>
            <person name="Amend J.P."/>
        </authorList>
    </citation>
    <scope>NUCLEOTIDE SEQUENCE [LARGE SCALE GENOMIC DNA]</scope>
    <source>
        <strain evidence="1">SURF_5</strain>
    </source>
</reference>
<gene>
    <name evidence="1" type="ORF">C4520_08420</name>
</gene>
<dbReference type="PANTHER" id="PTHR43801:SF1">
    <property type="entry name" value="POLYPRENYL SYNTHETASE"/>
    <property type="match status" value="1"/>
</dbReference>
<protein>
    <submittedName>
        <fullName evidence="1">DUF116 domain-containing protein</fullName>
    </submittedName>
</protein>
<dbReference type="Pfam" id="PF01976">
    <property type="entry name" value="DUF116"/>
    <property type="match status" value="1"/>
</dbReference>
<dbReference type="AlphaFoldDB" id="A0A3A4NTG3"/>
<evidence type="ECO:0000313" key="1">
    <source>
        <dbReference type="EMBL" id="RJP22322.1"/>
    </source>
</evidence>
<name>A0A3A4NTG3_ABYX5</name>
<dbReference type="PANTHER" id="PTHR43801">
    <property type="entry name" value="NUCLEOTIDE-BINDING PROTEIN-RELATED"/>
    <property type="match status" value="1"/>
</dbReference>
<dbReference type="InterPro" id="IPR002829">
    <property type="entry name" value="DUF116"/>
</dbReference>
<dbReference type="Proteomes" id="UP000265882">
    <property type="component" value="Unassembled WGS sequence"/>
</dbReference>